<dbReference type="EMBL" id="QRQE01000013">
    <property type="protein sequence ID" value="RHM77634.1"/>
    <property type="molecule type" value="Genomic_DNA"/>
</dbReference>
<dbReference type="Proteomes" id="UP000285610">
    <property type="component" value="Unassembled WGS sequence"/>
</dbReference>
<evidence type="ECO:0000313" key="3">
    <source>
        <dbReference type="Proteomes" id="UP000285610"/>
    </source>
</evidence>
<dbReference type="Pfam" id="PF14191">
    <property type="entry name" value="YodL"/>
    <property type="match status" value="1"/>
</dbReference>
<sequence>MKNRAEQLQKEQSLIHGTENRYGIYQLSDGSGSEYRFMGLDFVNSRGLQVKGRDYQFVCGNRLSENETLDTLFYQFNVEHPKDFYGHSLSVSDVIVLRRDGTIAAYYVNDVGFRHLPEFILEREDYIQKNL</sequence>
<feature type="domain" description="YodL-like" evidence="1">
    <location>
        <begin position="22"/>
        <end position="119"/>
    </location>
</feature>
<reference evidence="2 3" key="1">
    <citation type="submission" date="2018-08" db="EMBL/GenBank/DDBJ databases">
        <title>A genome reference for cultivated species of the human gut microbiota.</title>
        <authorList>
            <person name="Zou Y."/>
            <person name="Xue W."/>
            <person name="Luo G."/>
        </authorList>
    </citation>
    <scope>NUCLEOTIDE SEQUENCE [LARGE SCALE GENOMIC DNA]</scope>
    <source>
        <strain evidence="2 3">AF33-12</strain>
    </source>
</reference>
<comment type="caution">
    <text evidence="2">The sequence shown here is derived from an EMBL/GenBank/DDBJ whole genome shotgun (WGS) entry which is preliminary data.</text>
</comment>
<dbReference type="RefSeq" id="WP_118444429.1">
    <property type="nucleotide sequence ID" value="NZ_JBCPGC010000056.1"/>
</dbReference>
<gene>
    <name evidence="2" type="ORF">DWZ50_06725</name>
</gene>
<dbReference type="AlphaFoldDB" id="A0A415SAM6"/>
<organism evidence="2 3">
    <name type="scientific">Mediterraneibacter gnavus</name>
    <name type="common">Ruminococcus gnavus</name>
    <dbReference type="NCBI Taxonomy" id="33038"/>
    <lineage>
        <taxon>Bacteria</taxon>
        <taxon>Bacillati</taxon>
        <taxon>Bacillota</taxon>
        <taxon>Clostridia</taxon>
        <taxon>Lachnospirales</taxon>
        <taxon>Lachnospiraceae</taxon>
        <taxon>Mediterraneibacter</taxon>
    </lineage>
</organism>
<evidence type="ECO:0000259" key="1">
    <source>
        <dbReference type="Pfam" id="PF14191"/>
    </source>
</evidence>
<dbReference type="InterPro" id="IPR025923">
    <property type="entry name" value="YodL-like_dom"/>
</dbReference>
<proteinExistence type="predicted"/>
<protein>
    <recommendedName>
        <fullName evidence="1">YodL-like domain-containing protein</fullName>
    </recommendedName>
</protein>
<accession>A0A415SAM6</accession>
<evidence type="ECO:0000313" key="2">
    <source>
        <dbReference type="EMBL" id="RHM77634.1"/>
    </source>
</evidence>
<name>A0A415SAM6_MEDGN</name>